<accession>A0AAU7TR95</accession>
<dbReference type="EMBL" id="CP158292">
    <property type="protein sequence ID" value="XBV43239.1"/>
    <property type="molecule type" value="Genomic_DNA"/>
</dbReference>
<name>A0AAU7TR95_9GAMM</name>
<reference evidence="1" key="1">
    <citation type="submission" date="2024-06" db="EMBL/GenBank/DDBJ databases">
        <title>Multiomics insights into the TNT degradation mechanism by Pantoea sp. BJ2 isolated from an ammunition destruction site.</title>
        <authorList>
            <person name="Luo J."/>
        </authorList>
    </citation>
    <scope>NUCLEOTIDE SEQUENCE</scope>
    <source>
        <strain evidence="1">BJ2</strain>
    </source>
</reference>
<organism evidence="1">
    <name type="scientific">Pantoea sp. BJ2</name>
    <dbReference type="NCBI Taxonomy" id="3141322"/>
    <lineage>
        <taxon>Bacteria</taxon>
        <taxon>Pseudomonadati</taxon>
        <taxon>Pseudomonadota</taxon>
        <taxon>Gammaproteobacteria</taxon>
        <taxon>Enterobacterales</taxon>
        <taxon>Erwiniaceae</taxon>
        <taxon>Pantoea</taxon>
    </lineage>
</organism>
<dbReference type="Gene3D" id="3.30.110.70">
    <property type="entry name" value="Hypothetical protein apc22750. Chain B"/>
    <property type="match status" value="1"/>
</dbReference>
<evidence type="ECO:0008006" key="2">
    <source>
        <dbReference type="Google" id="ProtNLM"/>
    </source>
</evidence>
<dbReference type="AlphaFoldDB" id="A0AAU7TR95"/>
<protein>
    <recommendedName>
        <fullName evidence="2">RcsF protein</fullName>
    </recommendedName>
</protein>
<evidence type="ECO:0000313" key="1">
    <source>
        <dbReference type="EMBL" id="XBV43239.1"/>
    </source>
</evidence>
<dbReference type="PROSITE" id="PS51257">
    <property type="entry name" value="PROKAR_LIPOPROTEIN"/>
    <property type="match status" value="1"/>
</dbReference>
<proteinExistence type="predicted"/>
<gene>
    <name evidence="1" type="ORF">AAF463_11460</name>
</gene>
<dbReference type="RefSeq" id="WP_350260777.1">
    <property type="nucleotide sequence ID" value="NZ_CP158292.1"/>
</dbReference>
<sequence>MKSGFVVFTLVALLAGCASNDIEDMPRDARVKFANMEGYSNNPYPKAKMLGEVMGMSCARRGGSSTMITEFGGNIFATTSGPDVATGAEALEDMRYKAAKMGGDAVVNAVCKSGGVDWGHNCWSTVKCVGDVVSKS</sequence>